<keyword evidence="6" id="KW-0812">Transmembrane</keyword>
<dbReference type="InterPro" id="IPR049179">
    <property type="entry name" value="T2SSK_SAM-like_2nd"/>
</dbReference>
<dbReference type="SUPFAM" id="SSF158544">
    <property type="entry name" value="GspK insert domain-like"/>
    <property type="match status" value="1"/>
</dbReference>
<evidence type="ECO:0000259" key="10">
    <source>
        <dbReference type="Pfam" id="PF03934"/>
    </source>
</evidence>
<feature type="domain" description="T2SS protein K first SAM-like" evidence="11">
    <location>
        <begin position="104"/>
        <end position="218"/>
    </location>
</feature>
<dbReference type="PANTHER" id="PTHR38831">
    <property type="entry name" value="TYPE II SECRETION SYSTEM PROTEIN K"/>
    <property type="match status" value="1"/>
</dbReference>
<dbReference type="NCBIfam" id="NF037980">
    <property type="entry name" value="T2SS_GspK"/>
    <property type="match status" value="1"/>
</dbReference>
<evidence type="ECO:0000256" key="8">
    <source>
        <dbReference type="ARBA" id="ARBA00022989"/>
    </source>
</evidence>
<keyword evidence="8" id="KW-1133">Transmembrane helix</keyword>
<proteinExistence type="inferred from homology"/>
<accession>A0ABM8HZF9</accession>
<evidence type="ECO:0008006" key="14">
    <source>
        <dbReference type="Google" id="ProtNLM"/>
    </source>
</evidence>
<evidence type="ECO:0000256" key="4">
    <source>
        <dbReference type="ARBA" id="ARBA00022475"/>
    </source>
</evidence>
<keyword evidence="9" id="KW-0472">Membrane</keyword>
<comment type="subcellular location">
    <subcellularLocation>
        <location evidence="1">Cell inner membrane</location>
    </subcellularLocation>
</comment>
<evidence type="ECO:0000256" key="2">
    <source>
        <dbReference type="ARBA" id="ARBA00007246"/>
    </source>
</evidence>
<gene>
    <name evidence="12" type="ORF">DESUT3_30560</name>
</gene>
<evidence type="ECO:0000256" key="1">
    <source>
        <dbReference type="ARBA" id="ARBA00004533"/>
    </source>
</evidence>
<dbReference type="Pfam" id="PF03934">
    <property type="entry name" value="T2SSK"/>
    <property type="match status" value="1"/>
</dbReference>
<evidence type="ECO:0000256" key="5">
    <source>
        <dbReference type="ARBA" id="ARBA00022519"/>
    </source>
</evidence>
<evidence type="ECO:0000313" key="12">
    <source>
        <dbReference type="EMBL" id="BCR05987.1"/>
    </source>
</evidence>
<evidence type="ECO:0000259" key="11">
    <source>
        <dbReference type="Pfam" id="PF21687"/>
    </source>
</evidence>
<dbReference type="EMBL" id="AP024355">
    <property type="protein sequence ID" value="BCR05987.1"/>
    <property type="molecule type" value="Genomic_DNA"/>
</dbReference>
<dbReference type="Proteomes" id="UP001319827">
    <property type="component" value="Chromosome"/>
</dbReference>
<dbReference type="Gene3D" id="3.30.1300.30">
    <property type="entry name" value="GSPII I/J protein-like"/>
    <property type="match status" value="1"/>
</dbReference>
<evidence type="ECO:0000256" key="3">
    <source>
        <dbReference type="ARBA" id="ARBA00022448"/>
    </source>
</evidence>
<evidence type="ECO:0000256" key="9">
    <source>
        <dbReference type="ARBA" id="ARBA00023136"/>
    </source>
</evidence>
<keyword evidence="13" id="KW-1185">Reference proteome</keyword>
<reference evidence="12 13" key="2">
    <citation type="journal article" date="2021" name="Int. J. Syst. Evol. Microbiol.">
        <title>Isolation and Polyphasic Characterization of Desulfuromonas versatilis sp. Nov., an Electrogenic Bacteria Capable of Versatile Metabolism Isolated from a Graphene Oxide-Reducing Enrichment Culture.</title>
        <authorList>
            <person name="Xie L."/>
            <person name="Yoshida N."/>
            <person name="Ishii S."/>
            <person name="Meng L."/>
        </authorList>
    </citation>
    <scope>NUCLEOTIDE SEQUENCE [LARGE SCALE GENOMIC DNA]</scope>
    <source>
        <strain evidence="12 13">NIT-T3</strain>
    </source>
</reference>
<dbReference type="PANTHER" id="PTHR38831:SF2">
    <property type="entry name" value="TYPE II SECRETION SYSTEM PROTEIN K"/>
    <property type="match status" value="1"/>
</dbReference>
<keyword evidence="5" id="KW-0997">Cell inner membrane</keyword>
<comment type="similarity">
    <text evidence="2">Belongs to the GSP K family.</text>
</comment>
<keyword evidence="7" id="KW-0653">Protein transport</keyword>
<evidence type="ECO:0000256" key="6">
    <source>
        <dbReference type="ARBA" id="ARBA00022692"/>
    </source>
</evidence>
<reference evidence="12 13" key="1">
    <citation type="journal article" date="2016" name="C (Basel)">
        <title>Selective Growth of and Electricity Production by Marine Exoelectrogenic Bacteria in Self-Aggregated Hydrogel of Microbially Reduced Graphene Oxide.</title>
        <authorList>
            <person name="Yoshida N."/>
            <person name="Goto Y."/>
            <person name="Miyata Y."/>
        </authorList>
    </citation>
    <scope>NUCLEOTIDE SEQUENCE [LARGE SCALE GENOMIC DNA]</scope>
    <source>
        <strain evidence="12 13">NIT-T3</strain>
    </source>
</reference>
<dbReference type="SUPFAM" id="SSF81585">
    <property type="entry name" value="PsbU/PolX domain-like"/>
    <property type="match status" value="1"/>
</dbReference>
<organism evidence="12 13">
    <name type="scientific">Desulfuromonas versatilis</name>
    <dbReference type="NCBI Taxonomy" id="2802975"/>
    <lineage>
        <taxon>Bacteria</taxon>
        <taxon>Pseudomonadati</taxon>
        <taxon>Thermodesulfobacteriota</taxon>
        <taxon>Desulfuromonadia</taxon>
        <taxon>Desulfuromonadales</taxon>
        <taxon>Desulfuromonadaceae</taxon>
        <taxon>Desulfuromonas</taxon>
    </lineage>
</organism>
<dbReference type="RefSeq" id="WP_221249375.1">
    <property type="nucleotide sequence ID" value="NZ_AP024355.1"/>
</dbReference>
<dbReference type="InterPro" id="IPR038072">
    <property type="entry name" value="GspK_central_sf"/>
</dbReference>
<dbReference type="InterPro" id="IPR005628">
    <property type="entry name" value="GspK"/>
</dbReference>
<protein>
    <recommendedName>
        <fullName evidence="14">Type II secretion system protein K</fullName>
    </recommendedName>
</protein>
<dbReference type="InterPro" id="IPR049031">
    <property type="entry name" value="T2SSK_SAM-like_1st"/>
</dbReference>
<dbReference type="Pfam" id="PF21687">
    <property type="entry name" value="T2SSK_1st"/>
    <property type="match status" value="1"/>
</dbReference>
<dbReference type="Gene3D" id="1.10.40.60">
    <property type="entry name" value="EpsJ-like"/>
    <property type="match status" value="2"/>
</dbReference>
<feature type="domain" description="T2SS protein K second SAM-like" evidence="10">
    <location>
        <begin position="224"/>
        <end position="276"/>
    </location>
</feature>
<keyword evidence="3" id="KW-0813">Transport</keyword>
<keyword evidence="4" id="KW-1003">Cell membrane</keyword>
<dbReference type="PIRSF" id="PIRSF002786">
    <property type="entry name" value="XcpX"/>
    <property type="match status" value="1"/>
</dbReference>
<sequence>MKSLRQEKGMVLLLVLVVVALLASLLTELAFSTLVDLRLTETFRDSTRAYYLAKGGVRVGRIILQEDSNEYDARNDPSELWSLGLANYPVGDGVVSVTVEDQGGKLDVNRLVRDVQGQPRVNVDPDFKGYFYRFFRDVLGLANGEELTAALIDWIDEDDTPYVDPDTGATLGTESDYYLRLDKPYPCKNGPFDTLEELALVRGFTPEVMKLIRDHVTVHGSGKININTATAEVLMSLSDDPVIDRAAAEDIIAIREREPYKSAADLQTVNNLPGMSNLDRRHFVLKSETFHIWARGEVGDGAREVEAFVLKAGDKLLYFKVN</sequence>
<evidence type="ECO:0000313" key="13">
    <source>
        <dbReference type="Proteomes" id="UP001319827"/>
    </source>
</evidence>
<name>A0ABM8HZF9_9BACT</name>
<evidence type="ECO:0000256" key="7">
    <source>
        <dbReference type="ARBA" id="ARBA00022927"/>
    </source>
</evidence>